<dbReference type="RefSeq" id="WP_052221869.1">
    <property type="nucleotide sequence ID" value="NZ_LHUR01000027.1"/>
</dbReference>
<feature type="transmembrane region" description="Helical" evidence="1">
    <location>
        <begin position="43"/>
        <end position="71"/>
    </location>
</feature>
<protein>
    <submittedName>
        <fullName evidence="3">PAP2 superfamily protein</fullName>
    </submittedName>
</protein>
<dbReference type="EMBL" id="LHUR01000027">
    <property type="protein sequence ID" value="KOA19251.1"/>
    <property type="molecule type" value="Genomic_DNA"/>
</dbReference>
<organism evidence="3 4">
    <name type="scientific">Clostridium homopropionicum DSM 5847</name>
    <dbReference type="NCBI Taxonomy" id="1121318"/>
    <lineage>
        <taxon>Bacteria</taxon>
        <taxon>Bacillati</taxon>
        <taxon>Bacillota</taxon>
        <taxon>Clostridia</taxon>
        <taxon>Eubacteriales</taxon>
        <taxon>Clostridiaceae</taxon>
        <taxon>Clostridium</taxon>
    </lineage>
</organism>
<dbReference type="SUPFAM" id="SSF48317">
    <property type="entry name" value="Acid phosphatase/Vanadium-dependent haloperoxidase"/>
    <property type="match status" value="1"/>
</dbReference>
<gene>
    <name evidence="3" type="ORF">CLHOM_23570</name>
</gene>
<dbReference type="PATRIC" id="fig|1121318.3.peg.2371"/>
<feature type="transmembrane region" description="Helical" evidence="1">
    <location>
        <begin position="12"/>
        <end position="31"/>
    </location>
</feature>
<accession>A0A0L6Z8F5</accession>
<feature type="transmembrane region" description="Helical" evidence="1">
    <location>
        <begin position="182"/>
        <end position="202"/>
    </location>
</feature>
<keyword evidence="1" id="KW-0472">Membrane</keyword>
<dbReference type="Pfam" id="PF01569">
    <property type="entry name" value="PAP2"/>
    <property type="match status" value="1"/>
</dbReference>
<feature type="domain" description="Phosphatidic acid phosphatase type 2/haloperoxidase" evidence="2">
    <location>
        <begin position="89"/>
        <end position="202"/>
    </location>
</feature>
<name>A0A0L6Z8F5_9CLOT</name>
<dbReference type="InterPro" id="IPR036938">
    <property type="entry name" value="PAP2/HPO_sf"/>
</dbReference>
<reference evidence="4" key="1">
    <citation type="submission" date="2015-08" db="EMBL/GenBank/DDBJ databases">
        <title>Genome sequence of the strict anaerobe Clostridium homopropionicum LuHBu1 (DSM 5847T).</title>
        <authorList>
            <person name="Poehlein A."/>
            <person name="Beck M."/>
            <person name="Schiel-Bengelsdorf B."/>
            <person name="Bengelsdorf F.R."/>
            <person name="Daniel R."/>
            <person name="Duerre P."/>
        </authorList>
    </citation>
    <scope>NUCLEOTIDE SEQUENCE [LARGE SCALE GENOMIC DNA]</scope>
    <source>
        <strain evidence="4">DSM 5847</strain>
    </source>
</reference>
<evidence type="ECO:0000256" key="1">
    <source>
        <dbReference type="SAM" id="Phobius"/>
    </source>
</evidence>
<keyword evidence="1" id="KW-0812">Transmembrane</keyword>
<sequence length="221" mass="25663">MFYKIEKDKALVQILIYISLVLLFLMENNIIDGKYNIHSKIDVMIPFIPIFVLPYFSWFLFIAFTFIIFFTKSREDLLNTFRAINLDMIIAMIIYILFPNYQSLRPTAYAEDFFSQLVKLLQIGDSSSSVCPSLHVAISISLYLGIKNSVCFKNNSIVKFFTLILTILISISTVFIKQHSIVDVLAGIFLSFIVHIFVYRIYCNYELSKNNSDKESYIQSK</sequence>
<dbReference type="Proteomes" id="UP000037043">
    <property type="component" value="Unassembled WGS sequence"/>
</dbReference>
<keyword evidence="1" id="KW-1133">Transmembrane helix</keyword>
<dbReference type="InterPro" id="IPR000326">
    <property type="entry name" value="PAP2/HPO"/>
</dbReference>
<comment type="caution">
    <text evidence="3">The sequence shown here is derived from an EMBL/GenBank/DDBJ whole genome shotgun (WGS) entry which is preliminary data.</text>
</comment>
<keyword evidence="4" id="KW-1185">Reference proteome</keyword>
<dbReference type="Gene3D" id="1.20.144.10">
    <property type="entry name" value="Phosphatidic acid phosphatase type 2/haloperoxidase"/>
    <property type="match status" value="1"/>
</dbReference>
<dbReference type="AlphaFoldDB" id="A0A0L6Z8F5"/>
<feature type="transmembrane region" description="Helical" evidence="1">
    <location>
        <begin position="157"/>
        <end position="176"/>
    </location>
</feature>
<feature type="transmembrane region" description="Helical" evidence="1">
    <location>
        <begin position="83"/>
        <end position="101"/>
    </location>
</feature>
<evidence type="ECO:0000313" key="4">
    <source>
        <dbReference type="Proteomes" id="UP000037043"/>
    </source>
</evidence>
<proteinExistence type="predicted"/>
<evidence type="ECO:0000313" key="3">
    <source>
        <dbReference type="EMBL" id="KOA19251.1"/>
    </source>
</evidence>
<evidence type="ECO:0000259" key="2">
    <source>
        <dbReference type="Pfam" id="PF01569"/>
    </source>
</evidence>
<dbReference type="STRING" id="36844.SAMN04488501_106116"/>